<evidence type="ECO:0008006" key="7">
    <source>
        <dbReference type="Google" id="ProtNLM"/>
    </source>
</evidence>
<evidence type="ECO:0000313" key="5">
    <source>
        <dbReference type="EMBL" id="NKY50382.1"/>
    </source>
</evidence>
<proteinExistence type="inferred from homology"/>
<gene>
    <name evidence="5" type="ORF">HGA08_09185</name>
</gene>
<keyword evidence="3" id="KW-0963">Cytoplasm</keyword>
<evidence type="ECO:0000256" key="1">
    <source>
        <dbReference type="ARBA" id="ARBA00004496"/>
    </source>
</evidence>
<keyword evidence="4" id="KW-0143">Chaperone</keyword>
<keyword evidence="6" id="KW-1185">Reference proteome</keyword>
<reference evidence="5 6" key="1">
    <citation type="submission" date="2020-04" db="EMBL/GenBank/DDBJ databases">
        <title>MicrobeNet Type strains.</title>
        <authorList>
            <person name="Nicholson A.C."/>
        </authorList>
    </citation>
    <scope>NUCLEOTIDE SEQUENCE [LARGE SCALE GENOMIC DNA]</scope>
    <source>
        <strain evidence="5 6">JCM 12354</strain>
    </source>
</reference>
<evidence type="ECO:0000313" key="6">
    <source>
        <dbReference type="Proteomes" id="UP000565711"/>
    </source>
</evidence>
<dbReference type="RefSeq" id="WP_067879137.1">
    <property type="nucleotide sequence ID" value="NZ_JAAXOP010000004.1"/>
</dbReference>
<comment type="subcellular location">
    <subcellularLocation>
        <location evidence="1">Cytoplasm</location>
    </subcellularLocation>
</comment>
<comment type="caution">
    <text evidence="5">The sequence shown here is derived from an EMBL/GenBank/DDBJ whole genome shotgun (WGS) entry which is preliminary data.</text>
</comment>
<dbReference type="Proteomes" id="UP000565711">
    <property type="component" value="Unassembled WGS sequence"/>
</dbReference>
<sequence length="260" mass="28790">MNRWTLTDLEYKVLCDTRFFGLVPSMFSITSRIPYMDEYEREWHRARAELAAREDSAFEAIVDTMVLPEVLVGGEVWQDSDFDNPQKRVRFYAGRLGSRGFLVTQLPGETINHAAGFTITACDPRALGETVAGLIPAAEPGRRGPIELDISGTGDRSRAGGSMIADDDDDDDGLTSSAFFDLPATHCGTVRLTQGRSKFGPRGRLSVARLWRDLPGDGRYVMPLEDPAPIATGMGSAGLIEWIDTEAEHILQRMNDYQEE</sequence>
<protein>
    <recommendedName>
        <fullName evidence="7">ESX secretion-associated protein EspG</fullName>
    </recommendedName>
</protein>
<dbReference type="EMBL" id="JAAXOP010000004">
    <property type="protein sequence ID" value="NKY50382.1"/>
    <property type="molecule type" value="Genomic_DNA"/>
</dbReference>
<name>A0A846XWQ5_9NOCA</name>
<dbReference type="AlphaFoldDB" id="A0A846XWQ5"/>
<evidence type="ECO:0000256" key="4">
    <source>
        <dbReference type="ARBA" id="ARBA00023186"/>
    </source>
</evidence>
<evidence type="ECO:0000256" key="3">
    <source>
        <dbReference type="ARBA" id="ARBA00022490"/>
    </source>
</evidence>
<dbReference type="Pfam" id="PF14011">
    <property type="entry name" value="ESX-1_EspG"/>
    <property type="match status" value="1"/>
</dbReference>
<dbReference type="InterPro" id="IPR025734">
    <property type="entry name" value="EspG"/>
</dbReference>
<accession>A0A846XWQ5</accession>
<organism evidence="5 6">
    <name type="scientific">Nocardia vermiculata</name>
    <dbReference type="NCBI Taxonomy" id="257274"/>
    <lineage>
        <taxon>Bacteria</taxon>
        <taxon>Bacillati</taxon>
        <taxon>Actinomycetota</taxon>
        <taxon>Actinomycetes</taxon>
        <taxon>Mycobacteriales</taxon>
        <taxon>Nocardiaceae</taxon>
        <taxon>Nocardia</taxon>
    </lineage>
</organism>
<evidence type="ECO:0000256" key="2">
    <source>
        <dbReference type="ARBA" id="ARBA00006411"/>
    </source>
</evidence>
<comment type="similarity">
    <text evidence="2">Belongs to the EspG family.</text>
</comment>